<comment type="function">
    <text evidence="8">Catalyzes the transfer of the enolpyruvyl moiety of phosphoenolpyruvate (PEP) to the 5-hydroxyl of shikimate-3-phosphate (S3P) to produce enolpyruvyl shikimate-3-phosphate and inorganic phosphate.</text>
</comment>
<dbReference type="PROSITE" id="PS00885">
    <property type="entry name" value="EPSP_SYNTHASE_2"/>
    <property type="match status" value="1"/>
</dbReference>
<keyword evidence="3 8" id="KW-0963">Cytoplasm</keyword>
<keyword evidence="11" id="KW-1185">Reference proteome</keyword>
<evidence type="ECO:0000256" key="1">
    <source>
        <dbReference type="ARBA" id="ARBA00004811"/>
    </source>
</evidence>
<dbReference type="PANTHER" id="PTHR21090:SF5">
    <property type="entry name" value="PENTAFUNCTIONAL AROM POLYPEPTIDE"/>
    <property type="match status" value="1"/>
</dbReference>
<dbReference type="AlphaFoldDB" id="D3PA06"/>
<feature type="binding site" evidence="8">
    <location>
        <position position="310"/>
    </location>
    <ligand>
        <name>3-phosphoshikimate</name>
        <dbReference type="ChEBI" id="CHEBI:145989"/>
    </ligand>
</feature>
<comment type="subcellular location">
    <subcellularLocation>
        <location evidence="8">Cytoplasm</location>
    </subcellularLocation>
</comment>
<dbReference type="Gene3D" id="3.65.10.10">
    <property type="entry name" value="Enolpyruvate transferase domain"/>
    <property type="match status" value="2"/>
</dbReference>
<evidence type="ECO:0000256" key="4">
    <source>
        <dbReference type="ARBA" id="ARBA00022605"/>
    </source>
</evidence>
<evidence type="ECO:0000256" key="2">
    <source>
        <dbReference type="ARBA" id="ARBA00009948"/>
    </source>
</evidence>
<dbReference type="Pfam" id="PF00275">
    <property type="entry name" value="EPSP_synthase"/>
    <property type="match status" value="1"/>
</dbReference>
<comment type="caution">
    <text evidence="8">Lacks conserved residue(s) required for the propagation of feature annotation.</text>
</comment>
<feature type="binding site" evidence="8">
    <location>
        <position position="25"/>
    </location>
    <ligand>
        <name>3-phosphoshikimate</name>
        <dbReference type="ChEBI" id="CHEBI:145989"/>
    </ligand>
</feature>
<gene>
    <name evidence="8" type="primary">aroA</name>
    <name evidence="10" type="ordered locus">DEFDS_2098</name>
</gene>
<feature type="binding site" evidence="8">
    <location>
        <position position="341"/>
    </location>
    <ligand>
        <name>phosphoenolpyruvate</name>
        <dbReference type="ChEBI" id="CHEBI:58702"/>
    </ligand>
</feature>
<dbReference type="HAMAP" id="MF_00210">
    <property type="entry name" value="EPSP_synth"/>
    <property type="match status" value="1"/>
</dbReference>
<dbReference type="GO" id="GO:0003866">
    <property type="term" value="F:3-phosphoshikimate 1-carboxyvinyltransferase activity"/>
    <property type="evidence" value="ECO:0007669"/>
    <property type="project" value="UniProtKB-UniRule"/>
</dbReference>
<feature type="binding site" evidence="8">
    <location>
        <position position="120"/>
    </location>
    <ligand>
        <name>phosphoenolpyruvate</name>
        <dbReference type="ChEBI" id="CHEBI:58702"/>
    </ligand>
</feature>
<feature type="binding site" evidence="8">
    <location>
        <position position="165"/>
    </location>
    <ligand>
        <name>3-phosphoshikimate</name>
        <dbReference type="ChEBI" id="CHEBI:145989"/>
    </ligand>
</feature>
<dbReference type="PANTHER" id="PTHR21090">
    <property type="entry name" value="AROM/DEHYDROQUINATE SYNTHASE"/>
    <property type="match status" value="1"/>
</dbReference>
<dbReference type="InterPro" id="IPR036968">
    <property type="entry name" value="Enolpyruvate_Tfrase_sf"/>
</dbReference>
<comment type="subunit">
    <text evidence="8">Monomer.</text>
</comment>
<dbReference type="GO" id="GO:0008652">
    <property type="term" value="P:amino acid biosynthetic process"/>
    <property type="evidence" value="ECO:0007669"/>
    <property type="project" value="UniProtKB-KW"/>
</dbReference>
<feature type="binding site" evidence="8">
    <location>
        <position position="20"/>
    </location>
    <ligand>
        <name>phosphoenolpyruvate</name>
        <dbReference type="ChEBI" id="CHEBI:58702"/>
    </ligand>
</feature>
<organism evidence="10 11">
    <name type="scientific">Deferribacter desulfuricans (strain DSM 14783 / JCM 11476 / NBRC 101012 / SSM1)</name>
    <dbReference type="NCBI Taxonomy" id="639282"/>
    <lineage>
        <taxon>Bacteria</taxon>
        <taxon>Pseudomonadati</taxon>
        <taxon>Deferribacterota</taxon>
        <taxon>Deferribacteres</taxon>
        <taxon>Deferribacterales</taxon>
        <taxon>Deferribacteraceae</taxon>
        <taxon>Deferribacter</taxon>
    </lineage>
</organism>
<evidence type="ECO:0000256" key="8">
    <source>
        <dbReference type="HAMAP-Rule" id="MF_00210"/>
    </source>
</evidence>
<feature type="binding site" evidence="8">
    <location>
        <position position="337"/>
    </location>
    <ligand>
        <name>3-phosphoshikimate</name>
        <dbReference type="ChEBI" id="CHEBI:145989"/>
    </ligand>
</feature>
<evidence type="ECO:0000259" key="9">
    <source>
        <dbReference type="Pfam" id="PF00275"/>
    </source>
</evidence>
<keyword evidence="4 8" id="KW-0028">Amino-acid biosynthesis</keyword>
<dbReference type="GO" id="GO:0009423">
    <property type="term" value="P:chorismate biosynthetic process"/>
    <property type="evidence" value="ECO:0007669"/>
    <property type="project" value="UniProtKB-UniRule"/>
</dbReference>
<evidence type="ECO:0000313" key="11">
    <source>
        <dbReference type="Proteomes" id="UP000001520"/>
    </source>
</evidence>
<dbReference type="Proteomes" id="UP000001520">
    <property type="component" value="Chromosome"/>
</dbReference>
<feature type="binding site" evidence="8">
    <location>
        <position position="384"/>
    </location>
    <ligand>
        <name>phosphoenolpyruvate</name>
        <dbReference type="ChEBI" id="CHEBI:58702"/>
    </ligand>
</feature>
<evidence type="ECO:0000256" key="5">
    <source>
        <dbReference type="ARBA" id="ARBA00022679"/>
    </source>
</evidence>
<reference evidence="10 11" key="1">
    <citation type="journal article" date="2010" name="DNA Res.">
        <title>Bacterial lifestyle in a deep-sea hydrothermal vent chimney revealed by the genome sequence of the thermophilic bacterium Deferribacter desulfuricans SSM1.</title>
        <authorList>
            <person name="Takaki Y."/>
            <person name="Shimamura S."/>
            <person name="Nakagawa S."/>
            <person name="Fukuhara Y."/>
            <person name="Horikawa H."/>
            <person name="Ankai A."/>
            <person name="Harada T."/>
            <person name="Hosoyama A."/>
            <person name="Oguchi A."/>
            <person name="Fukui S."/>
            <person name="Fujita N."/>
            <person name="Takami H."/>
            <person name="Takai K."/>
        </authorList>
    </citation>
    <scope>NUCLEOTIDE SEQUENCE [LARGE SCALE GENOMIC DNA]</scope>
    <source>
        <strain evidence="11">DSM 14783 / JCM 11476 / NBRC 101012 / SSM1</strain>
    </source>
</reference>
<accession>D3PA06</accession>
<evidence type="ECO:0000313" key="10">
    <source>
        <dbReference type="EMBL" id="BAI81546.1"/>
    </source>
</evidence>
<feature type="active site" description="Proton acceptor" evidence="8">
    <location>
        <position position="310"/>
    </location>
</feature>
<evidence type="ECO:0000256" key="3">
    <source>
        <dbReference type="ARBA" id="ARBA00022490"/>
    </source>
</evidence>
<dbReference type="eggNOG" id="COG0128">
    <property type="taxonomic scope" value="Bacteria"/>
</dbReference>
<protein>
    <recommendedName>
        <fullName evidence="8">3-phosphoshikimate 1-carboxyvinyltransferase</fullName>
        <ecNumber evidence="8">2.5.1.19</ecNumber>
    </recommendedName>
    <alternativeName>
        <fullName evidence="8">5-enolpyruvylshikimate-3-phosphate synthase</fullName>
        <shortName evidence="8">EPSP synthase</shortName>
        <shortName evidence="8">EPSPS</shortName>
    </alternativeName>
</protein>
<feature type="binding site" evidence="8">
    <location>
        <position position="163"/>
    </location>
    <ligand>
        <name>3-phosphoshikimate</name>
        <dbReference type="ChEBI" id="CHEBI:145989"/>
    </ligand>
</feature>
<keyword evidence="5 8" id="KW-0808">Transferase</keyword>
<dbReference type="GO" id="GO:0009073">
    <property type="term" value="P:aromatic amino acid family biosynthetic process"/>
    <property type="evidence" value="ECO:0007669"/>
    <property type="project" value="UniProtKB-KW"/>
</dbReference>
<name>D3PA06_DEFDS</name>
<evidence type="ECO:0000256" key="7">
    <source>
        <dbReference type="ARBA" id="ARBA00044633"/>
    </source>
</evidence>
<dbReference type="SUPFAM" id="SSF55205">
    <property type="entry name" value="EPT/RTPC-like"/>
    <property type="match status" value="1"/>
</dbReference>
<feature type="binding site" evidence="8">
    <location>
        <position position="21"/>
    </location>
    <ligand>
        <name>3-phosphoshikimate</name>
        <dbReference type="ChEBI" id="CHEBI:145989"/>
    </ligand>
</feature>
<dbReference type="FunFam" id="3.65.10.10:FF:000005">
    <property type="entry name" value="3-phosphoshikimate 1-carboxyvinyltransferase"/>
    <property type="match status" value="1"/>
</dbReference>
<dbReference type="EMBL" id="AP011529">
    <property type="protein sequence ID" value="BAI81546.1"/>
    <property type="molecule type" value="Genomic_DNA"/>
</dbReference>
<dbReference type="NCBIfam" id="TIGR01356">
    <property type="entry name" value="aroA"/>
    <property type="match status" value="1"/>
</dbReference>
<dbReference type="GO" id="GO:0005737">
    <property type="term" value="C:cytoplasm"/>
    <property type="evidence" value="ECO:0007669"/>
    <property type="project" value="UniProtKB-SubCell"/>
</dbReference>
<sequence>MISFEKIRGLNGEITVPSDKSMTHRAFIFGAMAKGKTVVKSPLLSRDTIATKDALVACGVDYELKDGDMIINSKGYDSFLEPDNVINCENSGTTARLLTGLFAPQSKYFFMTGDNSLRKRPMKRVIDPLSNLGAVIHSRRGFLPLMIQPSSMKGGIIEAKVKSAQVKSAVILAGLQIDEPVTYIEKDQTRDHTEQMLKYFGVNLDINNGVIEVNKKYQLKSTEFTVPGDFSSAAFFIGAALMFENSEVVIKNVGLNKTRTGLLKILNEMGAKIDVLVTKEGDEPIGDISIKFSSLNGGVIRGEIIPNIIDEIPLLGALGLFAKSPIEIRDAEELRVKESDRIKSIVYNLRVVGAEVEEYEDGFKVYPMKKVNDKGVLKSFDDHRIAMINILLSKRFGNFDIDSIESIDVSFPDFLERLKQIEIS</sequence>
<dbReference type="OrthoDB" id="9809920at2"/>
<dbReference type="RefSeq" id="WP_013008791.1">
    <property type="nucleotide sequence ID" value="NC_013939.1"/>
</dbReference>
<feature type="binding site" evidence="8">
    <location>
        <position position="20"/>
    </location>
    <ligand>
        <name>3-phosphoshikimate</name>
        <dbReference type="ChEBI" id="CHEBI:145989"/>
    </ligand>
</feature>
<dbReference type="EC" id="2.5.1.19" evidence="8"/>
<dbReference type="InterPro" id="IPR001986">
    <property type="entry name" value="Enolpyruvate_Tfrase_dom"/>
</dbReference>
<dbReference type="KEGG" id="ddf:DEFDS_2098"/>
<comment type="similarity">
    <text evidence="2 8">Belongs to the EPSP synthase family.</text>
</comment>
<dbReference type="InterPro" id="IPR023193">
    <property type="entry name" value="EPSP_synthase_CS"/>
</dbReference>
<evidence type="ECO:0000256" key="6">
    <source>
        <dbReference type="ARBA" id="ARBA00023141"/>
    </source>
</evidence>
<dbReference type="STRING" id="639282.DEFDS_2098"/>
<dbReference type="UniPathway" id="UPA00053">
    <property type="reaction ID" value="UER00089"/>
</dbReference>
<dbReference type="CDD" id="cd01556">
    <property type="entry name" value="EPSP_synthase"/>
    <property type="match status" value="1"/>
</dbReference>
<comment type="catalytic activity">
    <reaction evidence="7">
        <text>3-phosphoshikimate + phosphoenolpyruvate = 5-O-(1-carboxyvinyl)-3-phosphoshikimate + phosphate</text>
        <dbReference type="Rhea" id="RHEA:21256"/>
        <dbReference type="ChEBI" id="CHEBI:43474"/>
        <dbReference type="ChEBI" id="CHEBI:57701"/>
        <dbReference type="ChEBI" id="CHEBI:58702"/>
        <dbReference type="ChEBI" id="CHEBI:145989"/>
        <dbReference type="EC" id="2.5.1.19"/>
    </reaction>
    <physiologicalReaction direction="left-to-right" evidence="7">
        <dbReference type="Rhea" id="RHEA:21257"/>
    </physiologicalReaction>
</comment>
<feature type="domain" description="Enolpyruvate transferase" evidence="9">
    <location>
        <begin position="6"/>
        <end position="418"/>
    </location>
</feature>
<dbReference type="InterPro" id="IPR013792">
    <property type="entry name" value="RNA3'P_cycl/enolpyr_Trfase_a/b"/>
</dbReference>
<dbReference type="InterPro" id="IPR006264">
    <property type="entry name" value="EPSP_synthase"/>
</dbReference>
<dbReference type="PIRSF" id="PIRSF000505">
    <property type="entry name" value="EPSPS"/>
    <property type="match status" value="1"/>
</dbReference>
<proteinExistence type="inferred from homology"/>
<comment type="pathway">
    <text evidence="1 8">Metabolic intermediate biosynthesis; chorismate biosynthesis; chorismate from D-erythrose 4-phosphate and phosphoenolpyruvate: step 6/7.</text>
</comment>
<feature type="binding site" evidence="8">
    <location>
        <position position="165"/>
    </location>
    <ligand>
        <name>phosphoenolpyruvate</name>
        <dbReference type="ChEBI" id="CHEBI:58702"/>
    </ligand>
</feature>
<dbReference type="HOGENOM" id="CLU_024321_0_1_0"/>
<keyword evidence="6 8" id="KW-0057">Aromatic amino acid biosynthesis</keyword>
<feature type="binding site" evidence="8">
    <location>
        <position position="92"/>
    </location>
    <ligand>
        <name>phosphoenolpyruvate</name>
        <dbReference type="ChEBI" id="CHEBI:58702"/>
    </ligand>
</feature>